<dbReference type="EMBL" id="CP015359">
    <property type="protein sequence ID" value="ANS52548.1"/>
    <property type="molecule type" value="Genomic_DNA"/>
</dbReference>
<dbReference type="Proteomes" id="UP000092743">
    <property type="component" value="Plasmid p17175"/>
</dbReference>
<feature type="domain" description="DNA primase/polymerase bifunctional N-terminal" evidence="1">
    <location>
        <begin position="35"/>
        <end position="145"/>
    </location>
</feature>
<evidence type="ECO:0000259" key="1">
    <source>
        <dbReference type="Pfam" id="PF09250"/>
    </source>
</evidence>
<accession>A0A9W3X4Y2</accession>
<protein>
    <recommendedName>
        <fullName evidence="1">DNA primase/polymerase bifunctional N-terminal domain-containing protein</fullName>
    </recommendedName>
</protein>
<name>A0A9W3X4Y2_BACTU</name>
<gene>
    <name evidence="2" type="ORF">BT246_72590</name>
</gene>
<proteinExistence type="predicted"/>
<organism evidence="2 3">
    <name type="scientific">Bacillus thuringiensis</name>
    <dbReference type="NCBI Taxonomy" id="1428"/>
    <lineage>
        <taxon>Bacteria</taxon>
        <taxon>Bacillati</taxon>
        <taxon>Bacillota</taxon>
        <taxon>Bacilli</taxon>
        <taxon>Bacillales</taxon>
        <taxon>Bacillaceae</taxon>
        <taxon>Bacillus</taxon>
        <taxon>Bacillus cereus group</taxon>
    </lineage>
</organism>
<dbReference type="AlphaFoldDB" id="A0A9W3X4Y2"/>
<evidence type="ECO:0000313" key="3">
    <source>
        <dbReference type="Proteomes" id="UP000092743"/>
    </source>
</evidence>
<dbReference type="Pfam" id="PF09250">
    <property type="entry name" value="Prim-Pol"/>
    <property type="match status" value="1"/>
</dbReference>
<geneLocation type="plasmid" evidence="2 3">
    <name>p17175</name>
</geneLocation>
<keyword evidence="2" id="KW-0614">Plasmid</keyword>
<evidence type="ECO:0000313" key="2">
    <source>
        <dbReference type="EMBL" id="ANS52548.1"/>
    </source>
</evidence>
<sequence>MLHTMPSYTERIQEVLPHAKIIRLIGYTNGNKEYQKAKCAAGKWQTTEALQDEQIHAWIQKGGWIGVRIPEGRIVVDIDDKTEGALLRELLEGERIHHHSITTPNGWQFIFRGETELTRQQGQYQKYVNQLGLTQDTRAAEKGYIFFLQRIQRDVILSRKV</sequence>
<reference evidence="2 3" key="1">
    <citation type="submission" date="2016-04" db="EMBL/GenBank/DDBJ databases">
        <title>High quality genome of the nematocidal Bacillus thuringiensis MYBT18246.</title>
        <authorList>
            <person name="Hollensteiner J."/>
            <person name="Poehlein A."/>
            <person name="Sproeer C."/>
            <person name="Bunk B."/>
            <person name="Rosenstiel P."/>
            <person name="Schulenburg H."/>
            <person name="Liesegang H."/>
        </authorList>
    </citation>
    <scope>NUCLEOTIDE SEQUENCE [LARGE SCALE GENOMIC DNA]</scope>
    <source>
        <strain evidence="2 3">MYBT18246</strain>
        <plasmid evidence="2 3">p17175</plasmid>
    </source>
</reference>
<dbReference type="InterPro" id="IPR015330">
    <property type="entry name" value="DNA_primase/pol_bifunc_N"/>
</dbReference>